<evidence type="ECO:0000313" key="3">
    <source>
        <dbReference type="EMBL" id="TMJ13125.1"/>
    </source>
</evidence>
<evidence type="ECO:0000259" key="1">
    <source>
        <dbReference type="Pfam" id="PF03417"/>
    </source>
</evidence>
<name>A0A537LGY1_9BACT</name>
<dbReference type="Gene3D" id="1.10.10.2120">
    <property type="match status" value="1"/>
</dbReference>
<comment type="caution">
    <text evidence="2">The sequence shown here is derived from an EMBL/GenBank/DDBJ whole genome shotgun (WGS) entry which is preliminary data.</text>
</comment>
<dbReference type="Proteomes" id="UP000315217">
    <property type="component" value="Unassembled WGS sequence"/>
</dbReference>
<reference evidence="4 5" key="1">
    <citation type="journal article" date="2019" name="Nat. Microbiol.">
        <title>Mediterranean grassland soil C-N compound turnover is dependent on rainfall and depth, and is mediated by genomically divergent microorganisms.</title>
        <authorList>
            <person name="Diamond S."/>
            <person name="Andeer P.F."/>
            <person name="Li Z."/>
            <person name="Crits-Christoph A."/>
            <person name="Burstein D."/>
            <person name="Anantharaman K."/>
            <person name="Lane K.R."/>
            <person name="Thomas B.C."/>
            <person name="Pan C."/>
            <person name="Northen T.R."/>
            <person name="Banfield J.F."/>
        </authorList>
    </citation>
    <scope>NUCLEOTIDE SEQUENCE [LARGE SCALE GENOMIC DNA]</scope>
    <source>
        <strain evidence="3">NP_1</strain>
        <strain evidence="2">NP_2</strain>
    </source>
</reference>
<dbReference type="EMBL" id="VBAI01000011">
    <property type="protein sequence ID" value="TMJ13125.1"/>
    <property type="molecule type" value="Genomic_DNA"/>
</dbReference>
<proteinExistence type="predicted"/>
<evidence type="ECO:0000313" key="2">
    <source>
        <dbReference type="EMBL" id="TMJ07261.1"/>
    </source>
</evidence>
<feature type="domain" description="Peptidase C45 hydrolase" evidence="1">
    <location>
        <begin position="157"/>
        <end position="387"/>
    </location>
</feature>
<dbReference type="InterPro" id="IPR047794">
    <property type="entry name" value="C45_proenzyme-like"/>
</dbReference>
<dbReference type="Proteomes" id="UP000318661">
    <property type="component" value="Unassembled WGS sequence"/>
</dbReference>
<dbReference type="EMBL" id="VBAJ01000188">
    <property type="protein sequence ID" value="TMJ07261.1"/>
    <property type="molecule type" value="Genomic_DNA"/>
</dbReference>
<dbReference type="InterPro" id="IPR005079">
    <property type="entry name" value="Peptidase_C45_hydrolase"/>
</dbReference>
<dbReference type="PANTHER" id="PTHR34180:SF1">
    <property type="entry name" value="BETA-ALANYL-DOPAMINE_CARCININE HYDROLASE"/>
    <property type="match status" value="1"/>
</dbReference>
<protein>
    <submittedName>
        <fullName evidence="2">Peptidase C45</fullName>
    </submittedName>
</protein>
<evidence type="ECO:0000313" key="5">
    <source>
        <dbReference type="Proteomes" id="UP000318661"/>
    </source>
</evidence>
<dbReference type="InterPro" id="IPR047801">
    <property type="entry name" value="Peptidase_C45"/>
</dbReference>
<organism evidence="2 5">
    <name type="scientific">Candidatus Segetimicrobium genomatis</name>
    <dbReference type="NCBI Taxonomy" id="2569760"/>
    <lineage>
        <taxon>Bacteria</taxon>
        <taxon>Bacillati</taxon>
        <taxon>Candidatus Sysuimicrobiota</taxon>
        <taxon>Candidatus Sysuimicrobiia</taxon>
        <taxon>Candidatus Sysuimicrobiales</taxon>
        <taxon>Candidatus Segetimicrobiaceae</taxon>
        <taxon>Candidatus Segetimicrobium</taxon>
    </lineage>
</organism>
<dbReference type="Gene3D" id="3.60.60.10">
    <property type="entry name" value="Penicillin V Acylase, Chain A"/>
    <property type="match status" value="1"/>
</dbReference>
<gene>
    <name evidence="3" type="ORF">E6G98_01330</name>
    <name evidence="2" type="ORF">E6G99_07385</name>
</gene>
<sequence length="399" mass="44206">MPSWVLCASRRGLSFRKKLRPFRRTRRAMPELRILDLPAAPFEAGYHHGREAADLIAHNLGVYFDRFQREARLSPNEVRGRARRYLPVIEAADPAYADAMRGAVEGSRLSLDDLAVLNARYELIYSQYSAINQENAAHVPAGGCTAFAVTPEASADGHLWLGQNWDWFPQVRGLVLRAQHPGGFTVAAFTEAGIVGGKIGMNSAGLGLVINGLLSHRDDWRRLRTPFHVRTWKLLHAQTLSDAVRIITGEERSCSANFLLGQANGRAEVVDLETAPHAACTLVPSAGLLAHTNHFVDPAALQVRQPLAEEKTSTYQRAARMQHLLKEGRRARMLHAQGLRSILRDHAGHPDSVCRHPNPALPEEERVETVVSVLQDLTARRMYVAGGTPCLTPYQEIEV</sequence>
<accession>A0A537LGY1</accession>
<dbReference type="Pfam" id="PF03417">
    <property type="entry name" value="AAT"/>
    <property type="match status" value="1"/>
</dbReference>
<dbReference type="AlphaFoldDB" id="A0A537LGY1"/>
<dbReference type="NCBIfam" id="NF040521">
    <property type="entry name" value="C45_proenzyme"/>
    <property type="match status" value="1"/>
</dbReference>
<dbReference type="PANTHER" id="PTHR34180">
    <property type="entry name" value="PEPTIDASE C45"/>
    <property type="match status" value="1"/>
</dbReference>
<evidence type="ECO:0000313" key="4">
    <source>
        <dbReference type="Proteomes" id="UP000315217"/>
    </source>
</evidence>